<sequence>MKKVVVTSLLVPLILSGCSLNEEFNNEGRPDSTNEEGTNPTNDTIITGYIIDKEKERLLVVEGLDESEFNITQQTVDEILKIANPNATWVSIGDIKYNDFNVGEQVKITVDGGVNTSFPAKASAKKIELVK</sequence>
<proteinExistence type="predicted"/>
<name>A0ABR8T119_9BACL</name>
<dbReference type="InterPro" id="IPR012340">
    <property type="entry name" value="NA-bd_OB-fold"/>
</dbReference>
<dbReference type="Pfam" id="PF11518">
    <property type="entry name" value="DUF3221"/>
    <property type="match status" value="1"/>
</dbReference>
<dbReference type="PROSITE" id="PS51257">
    <property type="entry name" value="PROKAR_LIPOPROTEIN"/>
    <property type="match status" value="1"/>
</dbReference>
<comment type="caution">
    <text evidence="2">The sequence shown here is derived from an EMBL/GenBank/DDBJ whole genome shotgun (WGS) entry which is preliminary data.</text>
</comment>
<evidence type="ECO:0000256" key="1">
    <source>
        <dbReference type="SAM" id="MobiDB-lite"/>
    </source>
</evidence>
<dbReference type="EMBL" id="JACSQL010000006">
    <property type="protein sequence ID" value="MBD7969289.1"/>
    <property type="molecule type" value="Genomic_DNA"/>
</dbReference>
<evidence type="ECO:0000313" key="3">
    <source>
        <dbReference type="Proteomes" id="UP000608071"/>
    </source>
</evidence>
<accession>A0ABR8T119</accession>
<keyword evidence="3" id="KW-1185">Reference proteome</keyword>
<organism evidence="2 3">
    <name type="scientific">Paenibacillus gallinarum</name>
    <dbReference type="NCBI Taxonomy" id="2762232"/>
    <lineage>
        <taxon>Bacteria</taxon>
        <taxon>Bacillati</taxon>
        <taxon>Bacillota</taxon>
        <taxon>Bacilli</taxon>
        <taxon>Bacillales</taxon>
        <taxon>Paenibacillaceae</taxon>
        <taxon>Paenibacillus</taxon>
    </lineage>
</organism>
<feature type="region of interest" description="Disordered" evidence="1">
    <location>
        <begin position="25"/>
        <end position="44"/>
    </location>
</feature>
<feature type="compositionally biased region" description="Polar residues" evidence="1">
    <location>
        <begin position="35"/>
        <end position="44"/>
    </location>
</feature>
<evidence type="ECO:0000313" key="2">
    <source>
        <dbReference type="EMBL" id="MBD7969289.1"/>
    </source>
</evidence>
<dbReference type="RefSeq" id="WP_191801142.1">
    <property type="nucleotide sequence ID" value="NZ_JACSQL010000006.1"/>
</dbReference>
<gene>
    <name evidence="2" type="ORF">H9647_14540</name>
</gene>
<dbReference type="InterPro" id="IPR021598">
    <property type="entry name" value="DUF3221"/>
</dbReference>
<dbReference type="Proteomes" id="UP000608071">
    <property type="component" value="Unassembled WGS sequence"/>
</dbReference>
<dbReference type="Gene3D" id="2.40.50.140">
    <property type="entry name" value="Nucleic acid-binding proteins"/>
    <property type="match status" value="1"/>
</dbReference>
<reference evidence="2 3" key="1">
    <citation type="submission" date="2020-08" db="EMBL/GenBank/DDBJ databases">
        <title>A Genomic Blueprint of the Chicken Gut Microbiome.</title>
        <authorList>
            <person name="Gilroy R."/>
            <person name="Ravi A."/>
            <person name="Getino M."/>
            <person name="Pursley I."/>
            <person name="Horton D.L."/>
            <person name="Alikhan N.-F."/>
            <person name="Baker D."/>
            <person name="Gharbi K."/>
            <person name="Hall N."/>
            <person name="Watson M."/>
            <person name="Adriaenssens E.M."/>
            <person name="Foster-Nyarko E."/>
            <person name="Jarju S."/>
            <person name="Secka A."/>
            <person name="Antonio M."/>
            <person name="Oren A."/>
            <person name="Chaudhuri R."/>
            <person name="La Ragione R.M."/>
            <person name="Hildebrand F."/>
            <person name="Pallen M.J."/>
        </authorList>
    </citation>
    <scope>NUCLEOTIDE SEQUENCE [LARGE SCALE GENOMIC DNA]</scope>
    <source>
        <strain evidence="2 3">Sa2BVA9</strain>
    </source>
</reference>
<protein>
    <submittedName>
        <fullName evidence="2">YobA family protein</fullName>
    </submittedName>
</protein>